<evidence type="ECO:0000313" key="1">
    <source>
        <dbReference type="EMBL" id="RMZ72347.1"/>
    </source>
</evidence>
<dbReference type="GO" id="GO:0005198">
    <property type="term" value="F:structural molecule activity"/>
    <property type="evidence" value="ECO:0007669"/>
    <property type="project" value="InterPro"/>
</dbReference>
<dbReference type="OrthoDB" id="5425913at2759"/>
<accession>A0A3M7MCZ2</accession>
<gene>
    <name evidence="1" type="ORF">GMOD_00010205</name>
</gene>
<organism evidence="1 2">
    <name type="scientific">Pyrenophora seminiperda CCB06</name>
    <dbReference type="NCBI Taxonomy" id="1302712"/>
    <lineage>
        <taxon>Eukaryota</taxon>
        <taxon>Fungi</taxon>
        <taxon>Dikarya</taxon>
        <taxon>Ascomycota</taxon>
        <taxon>Pezizomycotina</taxon>
        <taxon>Dothideomycetes</taxon>
        <taxon>Pleosporomycetidae</taxon>
        <taxon>Pleosporales</taxon>
        <taxon>Pleosporineae</taxon>
        <taxon>Pleosporaceae</taxon>
        <taxon>Pyrenophora</taxon>
    </lineage>
</organism>
<protein>
    <submittedName>
        <fullName evidence="1">Geminivirus AL1 replication-associated catalytic domain</fullName>
    </submittedName>
</protein>
<dbReference type="EMBL" id="KE747832">
    <property type="protein sequence ID" value="RMZ72347.1"/>
    <property type="molecule type" value="Genomic_DNA"/>
</dbReference>
<keyword evidence="2" id="KW-1185">Reference proteome</keyword>
<dbReference type="Proteomes" id="UP000265663">
    <property type="component" value="Unassembled WGS sequence"/>
</dbReference>
<sequence>MPYGTEMYGCKELHQDGTPHYHAVLRFPKAAKWANAAEHFVMRDEVGEVDTKAIHFRVPTYYQRESDFLRKTQGYCDKFEDSIMFGKLIEVLSAAESLKRKFIAVHDEPEYGEAKRMLQAADPVGFIKHHPSYMSYLENEKRMAYRSGSGWDLPAEETLPWRVPEEMRAWQEKYLSGTFVGRPVPLLIIGGPRLGKTLWAIRAGERPMVMSGWNMRKYSPSASHIVLNDVDFRRFGSGGHQYWREVLGCQAEFDAHDRYCRTKTLKWLFPAVVTCNFDNDPRRVPEIAEYLRQSPCVVVELLERLY</sequence>
<dbReference type="PRINTS" id="PR00228">
    <property type="entry name" value="GEMCOATCLVL1"/>
</dbReference>
<evidence type="ECO:0000313" key="2">
    <source>
        <dbReference type="Proteomes" id="UP000265663"/>
    </source>
</evidence>
<dbReference type="InterPro" id="IPR001301">
    <property type="entry name" value="Gemini_AL1_CLV"/>
</dbReference>
<name>A0A3M7MCZ2_9PLEO</name>
<dbReference type="Gene3D" id="3.40.1310.20">
    <property type="match status" value="1"/>
</dbReference>
<proteinExistence type="predicted"/>
<reference evidence="1 2" key="1">
    <citation type="journal article" date="2014" name="PLoS ONE">
        <title>De novo Genome Assembly of the Fungal Plant Pathogen Pyrenophora semeniperda.</title>
        <authorList>
            <person name="Soliai M.M."/>
            <person name="Meyer S.E."/>
            <person name="Udall J.A."/>
            <person name="Elzinga D.E."/>
            <person name="Hermansen R.A."/>
            <person name="Bodily P.M."/>
            <person name="Hart A.A."/>
            <person name="Coleman C.E."/>
        </authorList>
    </citation>
    <scope>NUCLEOTIDE SEQUENCE [LARGE SCALE GENOMIC DNA]</scope>
    <source>
        <strain evidence="1 2">CCB06</strain>
        <tissue evidence="1">Mycelium</tissue>
    </source>
</reference>
<dbReference type="AlphaFoldDB" id="A0A3M7MCZ2"/>